<organism evidence="4 5">
    <name type="scientific">Neotamlana nanhaiensis</name>
    <dbReference type="NCBI Taxonomy" id="1382798"/>
    <lineage>
        <taxon>Bacteria</taxon>
        <taxon>Pseudomonadati</taxon>
        <taxon>Bacteroidota</taxon>
        <taxon>Flavobacteriia</taxon>
        <taxon>Flavobacteriales</taxon>
        <taxon>Flavobacteriaceae</taxon>
        <taxon>Neotamlana</taxon>
    </lineage>
</organism>
<feature type="transmembrane region" description="Helical" evidence="2">
    <location>
        <begin position="122"/>
        <end position="141"/>
    </location>
</feature>
<feature type="transmembrane region" description="Helical" evidence="2">
    <location>
        <begin position="256"/>
        <end position="274"/>
    </location>
</feature>
<comment type="subcellular location">
    <subcellularLocation>
        <location evidence="1">Cell outer membrane</location>
        <topology evidence="1">Multi-pass membrane protein</topology>
    </subcellularLocation>
</comment>
<dbReference type="EMBL" id="JTDV01000001">
    <property type="protein sequence ID" value="KJD34615.1"/>
    <property type="molecule type" value="Genomic_DNA"/>
</dbReference>
<dbReference type="SUPFAM" id="SSF56935">
    <property type="entry name" value="Porins"/>
    <property type="match status" value="1"/>
</dbReference>
<dbReference type="PANTHER" id="PTHR34978:SF3">
    <property type="entry name" value="SLR0241 PROTEIN"/>
    <property type="match status" value="1"/>
</dbReference>
<comment type="similarity">
    <text evidence="1">Belongs to the TonB-dependent receptor family.</text>
</comment>
<dbReference type="Proteomes" id="UP000032361">
    <property type="component" value="Unassembled WGS sequence"/>
</dbReference>
<dbReference type="OrthoDB" id="1522859at2"/>
<dbReference type="Pfam" id="PF05569">
    <property type="entry name" value="Peptidase_M56"/>
    <property type="match status" value="1"/>
</dbReference>
<evidence type="ECO:0000313" key="4">
    <source>
        <dbReference type="EMBL" id="KJD34615.1"/>
    </source>
</evidence>
<protein>
    <recommendedName>
        <fullName evidence="3">Peptidase M56 domain-containing protein</fullName>
    </recommendedName>
</protein>
<sequence length="535" mass="61507">MEYLVKVSAVIAIFYLCYLLFLQRDTFFKQNRWYLLLGLMASFLVPMYVVKDYVTVTALQITGFKSSQTVNETMQNGLDTTNLIFYLYLIGVVFFLVRFIFQISTLFKLIFQSKRQKLAKYTFVETNSHIAPFSFFNWIVYNPKQFNDAELKQIINHEKIHAKQYHSIDVLLTQIACIVLWFNPVIWLYNKQLKQNLEFLADYNAIKASHCKKHYQYTLLKTSLPNHQLALSNAFYNSLIKKRIVMLHKSKSKNINLIKFTFVLPLLALFLMSFNTETVYIEQDNLNLAEINVKNTITVIISKSNTEAELQNIKSKLQNMGLNLKFKTIKRNSSGDITTIKIEANSKNSKANYNIKKDTGITPIQITFNKDEDTINIGAATAQEKVVKIVYNTPDSTSTKKISTYSYTVSDKDKDNELIINNNNQEIRVVQIGNGEVVKVTPESKIITSDEIKIINKDEIKIINTDDPQKKEMLFINTNNENPIYVVDGEIISKTDMSQLLPENIQEIKVLKGDKAIETYGAKGKNGVIIIETKK</sequence>
<comment type="caution">
    <text evidence="4">The sequence shown here is derived from an EMBL/GenBank/DDBJ whole genome shotgun (WGS) entry which is preliminary data.</text>
</comment>
<dbReference type="AlphaFoldDB" id="A0A0D7W661"/>
<accession>A0A0D7W661</accession>
<dbReference type="PANTHER" id="PTHR34978">
    <property type="entry name" value="POSSIBLE SENSOR-TRANSDUCER PROTEIN BLAR"/>
    <property type="match status" value="1"/>
</dbReference>
<dbReference type="InterPro" id="IPR008756">
    <property type="entry name" value="Peptidase_M56"/>
</dbReference>
<keyword evidence="2" id="KW-1133">Transmembrane helix</keyword>
<keyword evidence="1" id="KW-0813">Transport</keyword>
<keyword evidence="1 2" id="KW-0812">Transmembrane</keyword>
<feature type="transmembrane region" description="Helical" evidence="2">
    <location>
        <begin position="33"/>
        <end position="50"/>
    </location>
</feature>
<dbReference type="PROSITE" id="PS52016">
    <property type="entry name" value="TONB_DEPENDENT_REC_3"/>
    <property type="match status" value="1"/>
</dbReference>
<dbReference type="RefSeq" id="WP_044625001.1">
    <property type="nucleotide sequence ID" value="NZ_JTDV01000001.1"/>
</dbReference>
<feature type="transmembrane region" description="Helical" evidence="2">
    <location>
        <begin position="171"/>
        <end position="189"/>
    </location>
</feature>
<dbReference type="STRING" id="1382798.PK35_02210"/>
<feature type="transmembrane region" description="Helical" evidence="2">
    <location>
        <begin position="6"/>
        <end position="21"/>
    </location>
</feature>
<dbReference type="InterPro" id="IPR052173">
    <property type="entry name" value="Beta-lactam_resp_regulator"/>
</dbReference>
<dbReference type="Gene3D" id="2.170.130.10">
    <property type="entry name" value="TonB-dependent receptor, plug domain"/>
    <property type="match status" value="1"/>
</dbReference>
<evidence type="ECO:0000256" key="1">
    <source>
        <dbReference type="PROSITE-ProRule" id="PRU01360"/>
    </source>
</evidence>
<dbReference type="CDD" id="cd07341">
    <property type="entry name" value="M56_BlaR1_MecR1_like"/>
    <property type="match status" value="1"/>
</dbReference>
<feature type="transmembrane region" description="Helical" evidence="2">
    <location>
        <begin position="83"/>
        <end position="101"/>
    </location>
</feature>
<dbReference type="InterPro" id="IPR039426">
    <property type="entry name" value="TonB-dep_rcpt-like"/>
</dbReference>
<dbReference type="PATRIC" id="fig|1382798.3.peg.446"/>
<keyword evidence="1" id="KW-1134">Transmembrane beta strand</keyword>
<keyword evidence="5" id="KW-1185">Reference proteome</keyword>
<dbReference type="InterPro" id="IPR037066">
    <property type="entry name" value="Plug_dom_sf"/>
</dbReference>
<keyword evidence="1 2" id="KW-0472">Membrane</keyword>
<reference evidence="4 5" key="1">
    <citation type="journal article" date="2015" name="Antonie Van Leeuwenhoek">
        <title>Tamlana nanhaiensis sp. nov., isolated from surface seawater collected from the South China Sea.</title>
        <authorList>
            <person name="Liu X."/>
            <person name="Lai Q."/>
            <person name="Du Y."/>
            <person name="Li G."/>
            <person name="Sun F."/>
            <person name="Shao Z."/>
        </authorList>
    </citation>
    <scope>NUCLEOTIDE SEQUENCE [LARGE SCALE GENOMIC DNA]</scope>
    <source>
        <strain evidence="4 5">FHC16</strain>
    </source>
</reference>
<evidence type="ECO:0000313" key="5">
    <source>
        <dbReference type="Proteomes" id="UP000032361"/>
    </source>
</evidence>
<name>A0A0D7W661_9FLAO</name>
<gene>
    <name evidence="4" type="ORF">PK35_02210</name>
</gene>
<keyword evidence="1" id="KW-0998">Cell outer membrane</keyword>
<feature type="domain" description="Peptidase M56" evidence="3">
    <location>
        <begin position="144"/>
        <end position="247"/>
    </location>
</feature>
<evidence type="ECO:0000256" key="2">
    <source>
        <dbReference type="SAM" id="Phobius"/>
    </source>
</evidence>
<dbReference type="GO" id="GO:0009279">
    <property type="term" value="C:cell outer membrane"/>
    <property type="evidence" value="ECO:0007669"/>
    <property type="project" value="UniProtKB-SubCell"/>
</dbReference>
<evidence type="ECO:0000259" key="3">
    <source>
        <dbReference type="Pfam" id="PF05569"/>
    </source>
</evidence>
<proteinExistence type="inferred from homology"/>